<evidence type="ECO:0000256" key="1">
    <source>
        <dbReference type="ARBA" id="ARBA00004141"/>
    </source>
</evidence>
<feature type="transmembrane region" description="Helical" evidence="5">
    <location>
        <begin position="38"/>
        <end position="58"/>
    </location>
</feature>
<organism evidence="6 7">
    <name type="scientific">Trifolium subterraneum</name>
    <name type="common">Subterranean clover</name>
    <dbReference type="NCBI Taxonomy" id="3900"/>
    <lineage>
        <taxon>Eukaryota</taxon>
        <taxon>Viridiplantae</taxon>
        <taxon>Streptophyta</taxon>
        <taxon>Embryophyta</taxon>
        <taxon>Tracheophyta</taxon>
        <taxon>Spermatophyta</taxon>
        <taxon>Magnoliopsida</taxon>
        <taxon>eudicotyledons</taxon>
        <taxon>Gunneridae</taxon>
        <taxon>Pentapetalae</taxon>
        <taxon>rosids</taxon>
        <taxon>fabids</taxon>
        <taxon>Fabales</taxon>
        <taxon>Fabaceae</taxon>
        <taxon>Papilionoideae</taxon>
        <taxon>50 kb inversion clade</taxon>
        <taxon>NPAAA clade</taxon>
        <taxon>Hologalegina</taxon>
        <taxon>IRL clade</taxon>
        <taxon>Trifolieae</taxon>
        <taxon>Trifolium</taxon>
    </lineage>
</organism>
<feature type="transmembrane region" description="Helical" evidence="5">
    <location>
        <begin position="94"/>
        <end position="114"/>
    </location>
</feature>
<dbReference type="EMBL" id="DF973572">
    <property type="protein sequence ID" value="GAU34912.1"/>
    <property type="molecule type" value="Genomic_DNA"/>
</dbReference>
<evidence type="ECO:0000256" key="3">
    <source>
        <dbReference type="ARBA" id="ARBA00022989"/>
    </source>
</evidence>
<name>A0A2Z6NE12_TRISU</name>
<evidence type="ECO:0000313" key="6">
    <source>
        <dbReference type="EMBL" id="GAU34912.1"/>
    </source>
</evidence>
<keyword evidence="4 5" id="KW-0472">Membrane</keyword>
<keyword evidence="2 5" id="KW-0812">Transmembrane</keyword>
<dbReference type="InterPro" id="IPR007941">
    <property type="entry name" value="DUF726"/>
</dbReference>
<protein>
    <submittedName>
        <fullName evidence="6">Uncharacterized protein</fullName>
    </submittedName>
</protein>
<proteinExistence type="predicted"/>
<dbReference type="PANTHER" id="PTHR17920:SF24">
    <property type="entry name" value="ALPHA_BETA HYDROLASE-RELATED"/>
    <property type="match status" value="1"/>
</dbReference>
<sequence length="288" mass="30269">MESMVAFSLMESASKAGDKEEESMASETSWDKWKRGGIVGAAAVTGGTIMAITGGLAAPAIAQGLGALAPTLGSIIPVIGAGGFAAAATATGSVAGSVAVAASFGAAGAGLTGCKMATRIGSLEEFELLEVGGTHQGEFSGFREGKGGTMFCLHLAVRISISGLAFDEKDFIRPWEVHNDNMERYVLKYESKNLIALSTAIQDWLTQKIVSELMRGGAMMTVLSTLVAALAWPATLVTAFDLIDSKWAIAIDSFQFSAVSIAHNIKDLTFWTYLRLYPLVYSGPFHLL</sequence>
<dbReference type="GO" id="GO:0016020">
    <property type="term" value="C:membrane"/>
    <property type="evidence" value="ECO:0007669"/>
    <property type="project" value="UniProtKB-SubCell"/>
</dbReference>
<keyword evidence="7" id="KW-1185">Reference proteome</keyword>
<evidence type="ECO:0000256" key="2">
    <source>
        <dbReference type="ARBA" id="ARBA00022692"/>
    </source>
</evidence>
<evidence type="ECO:0000313" key="7">
    <source>
        <dbReference type="Proteomes" id="UP000242715"/>
    </source>
</evidence>
<comment type="subcellular location">
    <subcellularLocation>
        <location evidence="1">Membrane</location>
        <topology evidence="1">Multi-pass membrane protein</topology>
    </subcellularLocation>
</comment>
<reference evidence="7" key="1">
    <citation type="journal article" date="2017" name="Front. Plant Sci.">
        <title>Climate Clever Clovers: New Paradigm to Reduce the Environmental Footprint of Ruminants by Breeding Low Methanogenic Forages Utilizing Haplotype Variation.</title>
        <authorList>
            <person name="Kaur P."/>
            <person name="Appels R."/>
            <person name="Bayer P.E."/>
            <person name="Keeble-Gagnere G."/>
            <person name="Wang J."/>
            <person name="Hirakawa H."/>
            <person name="Shirasawa K."/>
            <person name="Vercoe P."/>
            <person name="Stefanova K."/>
            <person name="Durmic Z."/>
            <person name="Nichols P."/>
            <person name="Revell C."/>
            <person name="Isobe S.N."/>
            <person name="Edwards D."/>
            <person name="Erskine W."/>
        </authorList>
    </citation>
    <scope>NUCLEOTIDE SEQUENCE [LARGE SCALE GENOMIC DNA]</scope>
    <source>
        <strain evidence="7">cv. Daliak</strain>
    </source>
</reference>
<accession>A0A2Z6NE12</accession>
<feature type="transmembrane region" description="Helical" evidence="5">
    <location>
        <begin position="217"/>
        <end position="235"/>
    </location>
</feature>
<evidence type="ECO:0000256" key="4">
    <source>
        <dbReference type="ARBA" id="ARBA00023136"/>
    </source>
</evidence>
<dbReference type="OrthoDB" id="277931at2759"/>
<gene>
    <name evidence="6" type="ORF">TSUD_312430</name>
</gene>
<feature type="transmembrane region" description="Helical" evidence="5">
    <location>
        <begin position="65"/>
        <end position="88"/>
    </location>
</feature>
<evidence type="ECO:0000256" key="5">
    <source>
        <dbReference type="SAM" id="Phobius"/>
    </source>
</evidence>
<dbReference type="Proteomes" id="UP000242715">
    <property type="component" value="Unassembled WGS sequence"/>
</dbReference>
<dbReference type="AlphaFoldDB" id="A0A2Z6NE12"/>
<dbReference type="Pfam" id="PF05277">
    <property type="entry name" value="DUF726"/>
    <property type="match status" value="1"/>
</dbReference>
<keyword evidence="3 5" id="KW-1133">Transmembrane helix</keyword>
<dbReference type="PANTHER" id="PTHR17920">
    <property type="entry name" value="TRANSMEMBRANE AND COILED-COIL DOMAIN-CONTAINING PROTEIN 4 TMCO4"/>
    <property type="match status" value="1"/>
</dbReference>